<dbReference type="STRING" id="31033.ENSTRUP00000043929"/>
<dbReference type="FunFam" id="2.60.40.10:FF:001953">
    <property type="entry name" value="V-set and transmembrane domain containing 4b"/>
    <property type="match status" value="1"/>
</dbReference>
<evidence type="ECO:0000313" key="7">
    <source>
        <dbReference type="Ensembl" id="ENSTRUP00000043929.3"/>
    </source>
</evidence>
<name>H2V3Z5_TAKRU</name>
<dbReference type="InterPro" id="IPR036179">
    <property type="entry name" value="Ig-like_dom_sf"/>
</dbReference>
<gene>
    <name evidence="7" type="primary">vstm4b</name>
</gene>
<dbReference type="InterPro" id="IPR013106">
    <property type="entry name" value="Ig_V-set"/>
</dbReference>
<feature type="chain" id="PRO_5025673973" evidence="5">
    <location>
        <begin position="24"/>
        <end position="458"/>
    </location>
</feature>
<keyword evidence="4" id="KW-1133">Transmembrane helix</keyword>
<keyword evidence="1 5" id="KW-0732">Signal</keyword>
<keyword evidence="4" id="KW-0812">Transmembrane</keyword>
<evidence type="ECO:0000256" key="4">
    <source>
        <dbReference type="SAM" id="Phobius"/>
    </source>
</evidence>
<feature type="signal peptide" evidence="5">
    <location>
        <begin position="1"/>
        <end position="23"/>
    </location>
</feature>
<proteinExistence type="predicted"/>
<evidence type="ECO:0000259" key="6">
    <source>
        <dbReference type="PROSITE" id="PS50835"/>
    </source>
</evidence>
<dbReference type="SMART" id="SM00409">
    <property type="entry name" value="IG"/>
    <property type="match status" value="1"/>
</dbReference>
<keyword evidence="2" id="KW-1015">Disulfide bond</keyword>
<evidence type="ECO:0000313" key="8">
    <source>
        <dbReference type="Proteomes" id="UP000005226"/>
    </source>
</evidence>
<dbReference type="InParanoid" id="H2V3Z5"/>
<dbReference type="GO" id="GO:0016020">
    <property type="term" value="C:membrane"/>
    <property type="evidence" value="ECO:0007669"/>
    <property type="project" value="TreeGrafter"/>
</dbReference>
<evidence type="ECO:0000256" key="3">
    <source>
        <dbReference type="ARBA" id="ARBA00023319"/>
    </source>
</evidence>
<dbReference type="Proteomes" id="UP000005226">
    <property type="component" value="Chromosome 1"/>
</dbReference>
<reference evidence="7" key="2">
    <citation type="submission" date="2025-08" db="UniProtKB">
        <authorList>
            <consortium name="Ensembl"/>
        </authorList>
    </citation>
    <scope>IDENTIFICATION</scope>
</reference>
<sequence>MCMCSCTHSPVCAVFTCASLCAAMSQMPLPLCVTGGREGGRREVLSRTRVLGCFVLHSFTRERGKKKGRGGGGAHLGLQNHLTWSLWRLQSWKMKISSLVFALLARALLKDLCLALNVTITPSPFTVVQEGQNITLSCVVSQRRRNTTLPVVKWTFLPAGADGPGGELLIARVNMRKARFYGNYTKSFPWPKIKLTVVKQGKIFDLLIMKVSEKDQGRYMCRVQEFKKHQERWKASTNYTATTELRVHVVPAAEAKDSLWSLFEDVYLCAVLICSVGLLCMCLFTVTVTCQYVQRKQRLKDNYHLVKSPQNSSGETVTSLVSVSPALPKKERRYRKKRSRENQEEVPPEIPVKGTRELLVSIFWALISSLVSSHIVSHIQASFQTEGFSFPGPPGAGSPVECFFFFFFFPQTEKKHQLFLVQVLMLAVLRQATNPCIYSTTETILTLKWKLCFRFSLC</sequence>
<dbReference type="AlphaFoldDB" id="H2V3Z5"/>
<dbReference type="InterPro" id="IPR003599">
    <property type="entry name" value="Ig_sub"/>
</dbReference>
<dbReference type="InterPro" id="IPR051102">
    <property type="entry name" value="IgSF_V-set/TM_domain"/>
</dbReference>
<accession>H2V3Z5</accession>
<dbReference type="SUPFAM" id="SSF48726">
    <property type="entry name" value="Immunoglobulin"/>
    <property type="match status" value="1"/>
</dbReference>
<keyword evidence="4" id="KW-0472">Membrane</keyword>
<feature type="transmembrane region" description="Helical" evidence="4">
    <location>
        <begin position="270"/>
        <end position="293"/>
    </location>
</feature>
<reference evidence="7 8" key="1">
    <citation type="journal article" date="2011" name="Genome Biol. Evol.">
        <title>Integration of the genetic map and genome assembly of fugu facilitates insights into distinct features of genome evolution in teleosts and mammals.</title>
        <authorList>
            <person name="Kai W."/>
            <person name="Kikuchi K."/>
            <person name="Tohari S."/>
            <person name="Chew A.K."/>
            <person name="Tay A."/>
            <person name="Fujiwara A."/>
            <person name="Hosoya S."/>
            <person name="Suetake H."/>
            <person name="Naruse K."/>
            <person name="Brenner S."/>
            <person name="Suzuki Y."/>
            <person name="Venkatesh B."/>
        </authorList>
    </citation>
    <scope>NUCLEOTIDE SEQUENCE [LARGE SCALE GENOMIC DNA]</scope>
</reference>
<evidence type="ECO:0000256" key="1">
    <source>
        <dbReference type="ARBA" id="ARBA00022729"/>
    </source>
</evidence>
<reference evidence="7" key="3">
    <citation type="submission" date="2025-09" db="UniProtKB">
        <authorList>
            <consortium name="Ensembl"/>
        </authorList>
    </citation>
    <scope>IDENTIFICATION</scope>
</reference>
<organism evidence="7 8">
    <name type="scientific">Takifugu rubripes</name>
    <name type="common">Japanese pufferfish</name>
    <name type="synonym">Fugu rubripes</name>
    <dbReference type="NCBI Taxonomy" id="31033"/>
    <lineage>
        <taxon>Eukaryota</taxon>
        <taxon>Metazoa</taxon>
        <taxon>Chordata</taxon>
        <taxon>Craniata</taxon>
        <taxon>Vertebrata</taxon>
        <taxon>Euteleostomi</taxon>
        <taxon>Actinopterygii</taxon>
        <taxon>Neopterygii</taxon>
        <taxon>Teleostei</taxon>
        <taxon>Neoteleostei</taxon>
        <taxon>Acanthomorphata</taxon>
        <taxon>Eupercaria</taxon>
        <taxon>Tetraodontiformes</taxon>
        <taxon>Tetradontoidea</taxon>
        <taxon>Tetraodontidae</taxon>
        <taxon>Takifugu</taxon>
    </lineage>
</organism>
<feature type="domain" description="Ig-like" evidence="6">
    <location>
        <begin position="116"/>
        <end position="240"/>
    </location>
</feature>
<dbReference type="Gene3D" id="2.60.40.10">
    <property type="entry name" value="Immunoglobulins"/>
    <property type="match status" value="1"/>
</dbReference>
<dbReference type="InterPro" id="IPR013783">
    <property type="entry name" value="Ig-like_fold"/>
</dbReference>
<dbReference type="PANTHER" id="PTHR12207:SF26">
    <property type="entry name" value="V-SET AND TRANSMEMBRANE DOMAIN-CONTAINING PROTEIN 4"/>
    <property type="match status" value="1"/>
</dbReference>
<dbReference type="PANTHER" id="PTHR12207">
    <property type="entry name" value="V-SET AND TRANSMEMBRANE DOMAIN-CONTAINING PROTEIN"/>
    <property type="match status" value="1"/>
</dbReference>
<dbReference type="GeneTree" id="ENSGT00390000008566"/>
<protein>
    <submittedName>
        <fullName evidence="7">V-set and transmembrane domain containing 4b</fullName>
    </submittedName>
</protein>
<keyword evidence="8" id="KW-1185">Reference proteome</keyword>
<evidence type="ECO:0000256" key="5">
    <source>
        <dbReference type="SAM" id="SignalP"/>
    </source>
</evidence>
<evidence type="ECO:0000256" key="2">
    <source>
        <dbReference type="ARBA" id="ARBA00023157"/>
    </source>
</evidence>
<dbReference type="InterPro" id="IPR007110">
    <property type="entry name" value="Ig-like_dom"/>
</dbReference>
<keyword evidence="3" id="KW-0393">Immunoglobulin domain</keyword>
<dbReference type="Ensembl" id="ENSTRUT00000044076.3">
    <property type="protein sequence ID" value="ENSTRUP00000043929.3"/>
    <property type="gene ID" value="ENSTRUG00000017147.3"/>
</dbReference>
<dbReference type="Pfam" id="PF07686">
    <property type="entry name" value="V-set"/>
    <property type="match status" value="1"/>
</dbReference>
<dbReference type="PROSITE" id="PS50835">
    <property type="entry name" value="IG_LIKE"/>
    <property type="match status" value="1"/>
</dbReference>